<evidence type="ECO:0000313" key="1">
    <source>
        <dbReference type="EMBL" id="KAK2768080.1"/>
    </source>
</evidence>
<dbReference type="AlphaFoldDB" id="A0AAD9YJ56"/>
<name>A0AAD9YJ56_COLKA</name>
<proteinExistence type="predicted"/>
<dbReference type="EMBL" id="VYYT01000113">
    <property type="protein sequence ID" value="KAK2768080.1"/>
    <property type="molecule type" value="Genomic_DNA"/>
</dbReference>
<accession>A0AAD9YJ56</accession>
<dbReference type="Proteomes" id="UP001281614">
    <property type="component" value="Unassembled WGS sequence"/>
</dbReference>
<keyword evidence="2" id="KW-1185">Reference proteome</keyword>
<organism evidence="1 2">
    <name type="scientific">Colletotrichum kahawae</name>
    <name type="common">Coffee berry disease fungus</name>
    <dbReference type="NCBI Taxonomy" id="34407"/>
    <lineage>
        <taxon>Eukaryota</taxon>
        <taxon>Fungi</taxon>
        <taxon>Dikarya</taxon>
        <taxon>Ascomycota</taxon>
        <taxon>Pezizomycotina</taxon>
        <taxon>Sordariomycetes</taxon>
        <taxon>Hypocreomycetidae</taxon>
        <taxon>Glomerellales</taxon>
        <taxon>Glomerellaceae</taxon>
        <taxon>Colletotrichum</taxon>
        <taxon>Colletotrichum gloeosporioides species complex</taxon>
    </lineage>
</organism>
<reference evidence="1" key="1">
    <citation type="submission" date="2023-02" db="EMBL/GenBank/DDBJ databases">
        <title>Colletotrichum kahawae CIFC_Que2 genome sequencing and assembly.</title>
        <authorList>
            <person name="Baroncelli R."/>
        </authorList>
    </citation>
    <scope>NUCLEOTIDE SEQUENCE</scope>
    <source>
        <strain evidence="1">CIFC_Que2</strain>
    </source>
</reference>
<comment type="caution">
    <text evidence="1">The sequence shown here is derived from an EMBL/GenBank/DDBJ whole genome shotgun (WGS) entry which is preliminary data.</text>
</comment>
<gene>
    <name evidence="1" type="ORF">CKAH01_04648</name>
</gene>
<evidence type="ECO:0000313" key="2">
    <source>
        <dbReference type="Proteomes" id="UP001281614"/>
    </source>
</evidence>
<protein>
    <submittedName>
        <fullName evidence="1">Uncharacterized protein</fullName>
    </submittedName>
</protein>
<sequence>MTAMRVTARFAEGGGVSRAHALPRAHTGLSAGHSAQGFTAALSEHPERTCQHDTSSWVPPEAGRTMRSTRRRLVASHLSPLLTPTCPSVFVSSVLLGLEASGDSGKHWLQGGFRLVTKPRLRRRGFR</sequence>